<dbReference type="PANTHER" id="PTHR37984">
    <property type="entry name" value="PROTEIN CBG26694"/>
    <property type="match status" value="1"/>
</dbReference>
<comment type="caution">
    <text evidence="2">The sequence shown here is derived from an EMBL/GenBank/DDBJ whole genome shotgun (WGS) entry which is preliminary data.</text>
</comment>
<dbReference type="Gene3D" id="3.30.70.270">
    <property type="match status" value="1"/>
</dbReference>
<reference evidence="2 3" key="1">
    <citation type="journal article" date="2018" name="PLoS Genet.">
        <title>Population sequencing reveals clonal diversity and ancestral inbreeding in the grapevine cultivar Chardonnay.</title>
        <authorList>
            <person name="Roach M.J."/>
            <person name="Johnson D.L."/>
            <person name="Bohlmann J."/>
            <person name="van Vuuren H.J."/>
            <person name="Jones S.J."/>
            <person name="Pretorius I.S."/>
            <person name="Schmidt S.A."/>
            <person name="Borneman A.R."/>
        </authorList>
    </citation>
    <scope>NUCLEOTIDE SEQUENCE [LARGE SCALE GENOMIC DNA]</scope>
    <source>
        <strain evidence="3">cv. Chardonnay</strain>
        <tissue evidence="2">Leaf</tissue>
    </source>
</reference>
<name>A0A438JDP6_VITVI</name>
<dbReference type="SUPFAM" id="SSF53098">
    <property type="entry name" value="Ribonuclease H-like"/>
    <property type="match status" value="1"/>
</dbReference>
<organism evidence="2 3">
    <name type="scientific">Vitis vinifera</name>
    <name type="common">Grape</name>
    <dbReference type="NCBI Taxonomy" id="29760"/>
    <lineage>
        <taxon>Eukaryota</taxon>
        <taxon>Viridiplantae</taxon>
        <taxon>Streptophyta</taxon>
        <taxon>Embryophyta</taxon>
        <taxon>Tracheophyta</taxon>
        <taxon>Spermatophyta</taxon>
        <taxon>Magnoliopsida</taxon>
        <taxon>eudicotyledons</taxon>
        <taxon>Gunneridae</taxon>
        <taxon>Pentapetalae</taxon>
        <taxon>rosids</taxon>
        <taxon>Vitales</taxon>
        <taxon>Vitaceae</taxon>
        <taxon>Viteae</taxon>
        <taxon>Vitis</taxon>
    </lineage>
</organism>
<gene>
    <name evidence="2" type="primary">pol_1308</name>
    <name evidence="2" type="ORF">CK203_030594</name>
</gene>
<dbReference type="EMBL" id="QGNW01000048">
    <property type="protein sequence ID" value="RVX07073.1"/>
    <property type="molecule type" value="Genomic_DNA"/>
</dbReference>
<dbReference type="InterPro" id="IPR036397">
    <property type="entry name" value="RNaseH_sf"/>
</dbReference>
<dbReference type="SUPFAM" id="SSF56672">
    <property type="entry name" value="DNA/RNA polymerases"/>
    <property type="match status" value="1"/>
</dbReference>
<dbReference type="InterPro" id="IPR001584">
    <property type="entry name" value="Integrase_cat-core"/>
</dbReference>
<dbReference type="GO" id="GO:0015074">
    <property type="term" value="P:DNA integration"/>
    <property type="evidence" value="ECO:0007669"/>
    <property type="project" value="InterPro"/>
</dbReference>
<dbReference type="PANTHER" id="PTHR37984:SF9">
    <property type="entry name" value="INTEGRASE CATALYTIC DOMAIN-CONTAINING PROTEIN"/>
    <property type="match status" value="1"/>
</dbReference>
<feature type="domain" description="Integrase catalytic" evidence="1">
    <location>
        <begin position="650"/>
        <end position="737"/>
    </location>
</feature>
<dbReference type="InterPro" id="IPR000477">
    <property type="entry name" value="RT_dom"/>
</dbReference>
<dbReference type="Pfam" id="PF00078">
    <property type="entry name" value="RVT_1"/>
    <property type="match status" value="1"/>
</dbReference>
<sequence length="764" mass="87352">MGTLVIDLQIGPTTFSTLFQVLRIPTSFNLLLGRPWIHRAGAIPSFLHQKVKFIHDGDFVAMSFDQHNNTMVLDMMRGSKIRPRIEEIESVVHTDMEIELQHLFHQLQLSDGIPALLFLWRLLLRLQIELVCCPYASQRRSLVIKETQTIPISELLEDDGSLFEGTASPIEGASDLMEPLFSFDIFDIDDEIAQPYSDRDSFDHDSNPINERVSLAIEDVEAVDFGTKDQPKELKIGSLLSTYKSDRLIHLLRSYLDVFAWSYEDMPSLDPSIVKEEIQKQLSVGFILVVEYLEWLANVIPIPKKDGKVRVCVDFEDLNKSSPKDDFPLPHIDLLVNSTASHSMLSFMNGFLRVMPFGLKNIRATYQRAATTLFHDMLHRNVEVYVDDMIMKSQGQADHLAALERFFERIQKFRLRLNPNNGTFGVTSRKLLGHMVSERGIEVDPDKIKAILDMLVSRIEKDIRGFLRRLQYISRFIARLTNILPPLPGHPLLLYFSVSDMALGSMLAQLDDSRNERAIYYMTYQSGYGIGVLLVSPQGDHISRSVHLALFYRHPITNNIVEYEACILGLETALELGIRQMKRKTSFFDALATLASSIDIPINVVVHPLLNELRPAPACYCLIGETEKCPECQIHGDLFHAPLLELYALTLSWPFLVWGIDVIRKISPKSSNGHEFILVAIDYFTKWVEFASYARLTSARVASFIRSHSIFHYRVPHELISDRGVHFRAEIDTLLQRSYTLLSCVWYEGCFVSRDKDRFIENNP</sequence>
<dbReference type="Proteomes" id="UP000288805">
    <property type="component" value="Unassembled WGS sequence"/>
</dbReference>
<protein>
    <submittedName>
        <fullName evidence="2">Retrovirus-related Pol polyprotein from transposon 17.6</fullName>
    </submittedName>
</protein>
<evidence type="ECO:0000313" key="2">
    <source>
        <dbReference type="EMBL" id="RVX07073.1"/>
    </source>
</evidence>
<dbReference type="GO" id="GO:0003676">
    <property type="term" value="F:nucleic acid binding"/>
    <property type="evidence" value="ECO:0007669"/>
    <property type="project" value="InterPro"/>
</dbReference>
<proteinExistence type="predicted"/>
<dbReference type="CDD" id="cd01647">
    <property type="entry name" value="RT_LTR"/>
    <property type="match status" value="1"/>
</dbReference>
<evidence type="ECO:0000313" key="3">
    <source>
        <dbReference type="Proteomes" id="UP000288805"/>
    </source>
</evidence>
<evidence type="ECO:0000259" key="1">
    <source>
        <dbReference type="PROSITE" id="PS50994"/>
    </source>
</evidence>
<dbReference type="AlphaFoldDB" id="A0A438JDP6"/>
<dbReference type="Gene3D" id="3.30.420.10">
    <property type="entry name" value="Ribonuclease H-like superfamily/Ribonuclease H"/>
    <property type="match status" value="2"/>
</dbReference>
<dbReference type="InterPro" id="IPR043502">
    <property type="entry name" value="DNA/RNA_pol_sf"/>
</dbReference>
<dbReference type="InterPro" id="IPR012337">
    <property type="entry name" value="RNaseH-like_sf"/>
</dbReference>
<accession>A0A438JDP6</accession>
<dbReference type="InterPro" id="IPR050951">
    <property type="entry name" value="Retrovirus_Pol_polyprotein"/>
</dbReference>
<dbReference type="InterPro" id="IPR043128">
    <property type="entry name" value="Rev_trsase/Diguanyl_cyclase"/>
</dbReference>
<dbReference type="PROSITE" id="PS50994">
    <property type="entry name" value="INTEGRASE"/>
    <property type="match status" value="1"/>
</dbReference>